<dbReference type="InterPro" id="IPR052929">
    <property type="entry name" value="RNase_H-like_EbsB-rel"/>
</dbReference>
<dbReference type="InterPro" id="IPR002156">
    <property type="entry name" value="RNaseH_domain"/>
</dbReference>
<evidence type="ECO:0000259" key="1">
    <source>
        <dbReference type="Pfam" id="PF13456"/>
    </source>
</evidence>
<gene>
    <name evidence="2" type="ORF">MANES_07G054800</name>
</gene>
<dbReference type="AlphaFoldDB" id="A0A2C9VL74"/>
<dbReference type="EMBL" id="CM004393">
    <property type="protein sequence ID" value="OAY45369.1"/>
    <property type="molecule type" value="Genomic_DNA"/>
</dbReference>
<dbReference type="Gene3D" id="3.30.420.10">
    <property type="entry name" value="Ribonuclease H-like superfamily/Ribonuclease H"/>
    <property type="match status" value="1"/>
</dbReference>
<dbReference type="GO" id="GO:0004523">
    <property type="term" value="F:RNA-DNA hybrid ribonuclease activity"/>
    <property type="evidence" value="ECO:0007669"/>
    <property type="project" value="InterPro"/>
</dbReference>
<reference evidence="2" key="1">
    <citation type="submission" date="2016-02" db="EMBL/GenBank/DDBJ databases">
        <title>WGS assembly of Manihot esculenta.</title>
        <authorList>
            <person name="Bredeson J.V."/>
            <person name="Prochnik S.E."/>
            <person name="Lyons J.B."/>
            <person name="Schmutz J."/>
            <person name="Grimwood J."/>
            <person name="Vrebalov J."/>
            <person name="Bart R.S."/>
            <person name="Amuge T."/>
            <person name="Ferguson M.E."/>
            <person name="Green R."/>
            <person name="Putnam N."/>
            <person name="Stites J."/>
            <person name="Rounsley S."/>
            <person name="Rokhsar D.S."/>
        </authorList>
    </citation>
    <scope>NUCLEOTIDE SEQUENCE [LARGE SCALE GENOMIC DNA]</scope>
    <source>
        <tissue evidence="2">Leaf</tissue>
    </source>
</reference>
<evidence type="ECO:0000313" key="2">
    <source>
        <dbReference type="EMBL" id="OAY45369.1"/>
    </source>
</evidence>
<organism evidence="2">
    <name type="scientific">Manihot esculenta</name>
    <name type="common">Cassava</name>
    <name type="synonym">Jatropha manihot</name>
    <dbReference type="NCBI Taxonomy" id="3983"/>
    <lineage>
        <taxon>Eukaryota</taxon>
        <taxon>Viridiplantae</taxon>
        <taxon>Streptophyta</taxon>
        <taxon>Embryophyta</taxon>
        <taxon>Tracheophyta</taxon>
        <taxon>Spermatophyta</taxon>
        <taxon>Magnoliopsida</taxon>
        <taxon>eudicotyledons</taxon>
        <taxon>Gunneridae</taxon>
        <taxon>Pentapetalae</taxon>
        <taxon>rosids</taxon>
        <taxon>fabids</taxon>
        <taxon>Malpighiales</taxon>
        <taxon>Euphorbiaceae</taxon>
        <taxon>Crotonoideae</taxon>
        <taxon>Manihoteae</taxon>
        <taxon>Manihot</taxon>
    </lineage>
</organism>
<proteinExistence type="predicted"/>
<sequence>MNHLEEFTSASLRAPTTRQTTVEHTQQWSPLSVNVIKINFDARVQKRSILGAIAAIARDHLACRDLVILARNHGFINIIVDGDSLSMIQATKGNHSPSNIQGIIHDIQGVAMGFLSADFSFVRRQANNAAHFIASIALKDLNFLSNPLYQFHLL</sequence>
<dbReference type="InterPro" id="IPR036397">
    <property type="entry name" value="RNaseH_sf"/>
</dbReference>
<name>A0A2C9VL74_MANES</name>
<dbReference type="CDD" id="cd06222">
    <property type="entry name" value="RNase_H_like"/>
    <property type="match status" value="1"/>
</dbReference>
<dbReference type="Pfam" id="PF13456">
    <property type="entry name" value="RVT_3"/>
    <property type="match status" value="1"/>
</dbReference>
<dbReference type="PANTHER" id="PTHR47074">
    <property type="entry name" value="BNAC02G40300D PROTEIN"/>
    <property type="match status" value="1"/>
</dbReference>
<dbReference type="PANTHER" id="PTHR47074:SF61">
    <property type="entry name" value="RNASE H TYPE-1 DOMAIN-CONTAINING PROTEIN"/>
    <property type="match status" value="1"/>
</dbReference>
<protein>
    <recommendedName>
        <fullName evidence="1">RNase H type-1 domain-containing protein</fullName>
    </recommendedName>
</protein>
<dbReference type="GO" id="GO:0003676">
    <property type="term" value="F:nucleic acid binding"/>
    <property type="evidence" value="ECO:0007669"/>
    <property type="project" value="InterPro"/>
</dbReference>
<feature type="domain" description="RNase H type-1" evidence="1">
    <location>
        <begin position="69"/>
        <end position="135"/>
    </location>
</feature>
<dbReference type="InterPro" id="IPR044730">
    <property type="entry name" value="RNase_H-like_dom_plant"/>
</dbReference>
<accession>A0A2C9VL74</accession>